<keyword evidence="4" id="KW-0812">Transmembrane</keyword>
<feature type="chain" id="PRO_5039894180" description="TIR domain-containing protein" evidence="12">
    <location>
        <begin position="19"/>
        <end position="779"/>
    </location>
</feature>
<dbReference type="SUPFAM" id="SSF52200">
    <property type="entry name" value="Toll/Interleukin receptor TIR domain"/>
    <property type="match status" value="1"/>
</dbReference>
<dbReference type="GO" id="GO:0007165">
    <property type="term" value="P:signal transduction"/>
    <property type="evidence" value="ECO:0007669"/>
    <property type="project" value="InterPro"/>
</dbReference>
<evidence type="ECO:0000256" key="9">
    <source>
        <dbReference type="ARBA" id="ARBA00023170"/>
    </source>
</evidence>
<dbReference type="InterPro" id="IPR032675">
    <property type="entry name" value="LRR_dom_sf"/>
</dbReference>
<keyword evidence="8" id="KW-0472">Membrane</keyword>
<proteinExistence type="inferred from homology"/>
<dbReference type="SMART" id="SM00255">
    <property type="entry name" value="TIR"/>
    <property type="match status" value="1"/>
</dbReference>
<evidence type="ECO:0000256" key="7">
    <source>
        <dbReference type="ARBA" id="ARBA00022989"/>
    </source>
</evidence>
<dbReference type="EMBL" id="JABSTR010000009">
    <property type="protein sequence ID" value="KAH9379372.1"/>
    <property type="molecule type" value="Genomic_DNA"/>
</dbReference>
<dbReference type="Pfam" id="PF00560">
    <property type="entry name" value="LRR_1"/>
    <property type="match status" value="1"/>
</dbReference>
<keyword evidence="9" id="KW-0675">Receptor</keyword>
<dbReference type="PANTHER" id="PTHR24365:SF530">
    <property type="entry name" value="MSTPROX-RELATED"/>
    <property type="match status" value="1"/>
</dbReference>
<feature type="signal peptide" evidence="12">
    <location>
        <begin position="1"/>
        <end position="18"/>
    </location>
</feature>
<keyword evidence="10" id="KW-0325">Glycoprotein</keyword>
<comment type="similarity">
    <text evidence="2">Belongs to the Toll-like receptor family.</text>
</comment>
<keyword evidence="7" id="KW-1133">Transmembrane helix</keyword>
<feature type="domain" description="TIR" evidence="13">
    <location>
        <begin position="633"/>
        <end position="777"/>
    </location>
</feature>
<dbReference type="PROSITE" id="PS51450">
    <property type="entry name" value="LRR"/>
    <property type="match status" value="1"/>
</dbReference>
<comment type="caution">
    <text evidence="14">The sequence shown here is derived from an EMBL/GenBank/DDBJ whole genome shotgun (WGS) entry which is preliminary data.</text>
</comment>
<evidence type="ECO:0000259" key="13">
    <source>
        <dbReference type="PROSITE" id="PS50104"/>
    </source>
</evidence>
<keyword evidence="6" id="KW-0677">Repeat</keyword>
<dbReference type="PROSITE" id="PS50104">
    <property type="entry name" value="TIR"/>
    <property type="match status" value="1"/>
</dbReference>
<dbReference type="InterPro" id="IPR003591">
    <property type="entry name" value="Leu-rich_rpt_typical-subtyp"/>
</dbReference>
<dbReference type="Pfam" id="PF13855">
    <property type="entry name" value="LRR_8"/>
    <property type="match status" value="1"/>
</dbReference>
<evidence type="ECO:0000313" key="15">
    <source>
        <dbReference type="Proteomes" id="UP000821853"/>
    </source>
</evidence>
<dbReference type="OrthoDB" id="6491643at2759"/>
<name>A0A9J6GYD6_HAELO</name>
<reference evidence="14 15" key="1">
    <citation type="journal article" date="2020" name="Cell">
        <title>Large-Scale Comparative Analyses of Tick Genomes Elucidate Their Genetic Diversity and Vector Capacities.</title>
        <authorList>
            <consortium name="Tick Genome and Microbiome Consortium (TIGMIC)"/>
            <person name="Jia N."/>
            <person name="Wang J."/>
            <person name="Shi W."/>
            <person name="Du L."/>
            <person name="Sun Y."/>
            <person name="Zhan W."/>
            <person name="Jiang J.F."/>
            <person name="Wang Q."/>
            <person name="Zhang B."/>
            <person name="Ji P."/>
            <person name="Bell-Sakyi L."/>
            <person name="Cui X.M."/>
            <person name="Yuan T.T."/>
            <person name="Jiang B.G."/>
            <person name="Yang W.F."/>
            <person name="Lam T.T."/>
            <person name="Chang Q.C."/>
            <person name="Ding S.J."/>
            <person name="Wang X.J."/>
            <person name="Zhu J.G."/>
            <person name="Ruan X.D."/>
            <person name="Zhao L."/>
            <person name="Wei J.T."/>
            <person name="Ye R.Z."/>
            <person name="Que T.C."/>
            <person name="Du C.H."/>
            <person name="Zhou Y.H."/>
            <person name="Cheng J.X."/>
            <person name="Dai P.F."/>
            <person name="Guo W.B."/>
            <person name="Han X.H."/>
            <person name="Huang E.J."/>
            <person name="Li L.F."/>
            <person name="Wei W."/>
            <person name="Gao Y.C."/>
            <person name="Liu J.Z."/>
            <person name="Shao H.Z."/>
            <person name="Wang X."/>
            <person name="Wang C.C."/>
            <person name="Yang T.C."/>
            <person name="Huo Q.B."/>
            <person name="Li W."/>
            <person name="Chen H.Y."/>
            <person name="Chen S.E."/>
            <person name="Zhou L.G."/>
            <person name="Ni X.B."/>
            <person name="Tian J.H."/>
            <person name="Sheng Y."/>
            <person name="Liu T."/>
            <person name="Pan Y.S."/>
            <person name="Xia L.Y."/>
            <person name="Li J."/>
            <person name="Zhao F."/>
            <person name="Cao W.C."/>
        </authorList>
    </citation>
    <scope>NUCLEOTIDE SEQUENCE [LARGE SCALE GENOMIC DNA]</scope>
    <source>
        <strain evidence="14">HaeL-2018</strain>
    </source>
</reference>
<dbReference type="Proteomes" id="UP000821853">
    <property type="component" value="Unassembled WGS sequence"/>
</dbReference>
<evidence type="ECO:0000256" key="2">
    <source>
        <dbReference type="ARBA" id="ARBA00009634"/>
    </source>
</evidence>
<gene>
    <name evidence="14" type="ORF">HPB48_008084</name>
</gene>
<keyword evidence="15" id="KW-1185">Reference proteome</keyword>
<dbReference type="SUPFAM" id="SSF52058">
    <property type="entry name" value="L domain-like"/>
    <property type="match status" value="1"/>
</dbReference>
<evidence type="ECO:0000256" key="12">
    <source>
        <dbReference type="SAM" id="SignalP"/>
    </source>
</evidence>
<keyword evidence="3" id="KW-0433">Leucine-rich repeat</keyword>
<evidence type="ECO:0000256" key="4">
    <source>
        <dbReference type="ARBA" id="ARBA00022692"/>
    </source>
</evidence>
<dbReference type="SMART" id="SM00369">
    <property type="entry name" value="LRR_TYP"/>
    <property type="match status" value="5"/>
</dbReference>
<feature type="region of interest" description="Disordered" evidence="11">
    <location>
        <begin position="329"/>
        <end position="348"/>
    </location>
</feature>
<dbReference type="PANTHER" id="PTHR24365">
    <property type="entry name" value="TOLL-LIKE RECEPTOR"/>
    <property type="match status" value="1"/>
</dbReference>
<dbReference type="VEuPathDB" id="VectorBase:HLOH_062285"/>
<evidence type="ECO:0000313" key="14">
    <source>
        <dbReference type="EMBL" id="KAH9379372.1"/>
    </source>
</evidence>
<dbReference type="Gene3D" id="3.80.10.10">
    <property type="entry name" value="Ribonuclease Inhibitor"/>
    <property type="match status" value="3"/>
</dbReference>
<evidence type="ECO:0000256" key="1">
    <source>
        <dbReference type="ARBA" id="ARBA00004167"/>
    </source>
</evidence>
<protein>
    <recommendedName>
        <fullName evidence="13">TIR domain-containing protein</fullName>
    </recommendedName>
</protein>
<dbReference type="InterPro" id="IPR035897">
    <property type="entry name" value="Toll_tir_struct_dom_sf"/>
</dbReference>
<evidence type="ECO:0000256" key="10">
    <source>
        <dbReference type="ARBA" id="ARBA00023180"/>
    </source>
</evidence>
<evidence type="ECO:0000256" key="11">
    <source>
        <dbReference type="SAM" id="MobiDB-lite"/>
    </source>
</evidence>
<evidence type="ECO:0000256" key="3">
    <source>
        <dbReference type="ARBA" id="ARBA00022614"/>
    </source>
</evidence>
<comment type="subcellular location">
    <subcellularLocation>
        <location evidence="1">Membrane</location>
        <topology evidence="1">Single-pass membrane protein</topology>
    </subcellularLocation>
</comment>
<dbReference type="OMA" id="LCHSFDI"/>
<dbReference type="GO" id="GO:0038023">
    <property type="term" value="F:signaling receptor activity"/>
    <property type="evidence" value="ECO:0007669"/>
    <property type="project" value="TreeGrafter"/>
</dbReference>
<dbReference type="Pfam" id="PF01582">
    <property type="entry name" value="TIR"/>
    <property type="match status" value="1"/>
</dbReference>
<evidence type="ECO:0000256" key="5">
    <source>
        <dbReference type="ARBA" id="ARBA00022729"/>
    </source>
</evidence>
<dbReference type="AlphaFoldDB" id="A0A9J6GYD6"/>
<evidence type="ECO:0000256" key="8">
    <source>
        <dbReference type="ARBA" id="ARBA00023136"/>
    </source>
</evidence>
<dbReference type="Gene3D" id="3.40.50.10140">
    <property type="entry name" value="Toll/interleukin-1 receptor homology (TIR) domain"/>
    <property type="match status" value="1"/>
</dbReference>
<keyword evidence="5 12" id="KW-0732">Signal</keyword>
<dbReference type="InterPro" id="IPR001611">
    <property type="entry name" value="Leu-rich_rpt"/>
</dbReference>
<sequence>MIASLGTLVAILIGSSKAKQFSLGGNREQWSTAGLLPLPQCNVTLQNNGHVTANCKVLIQALPEQWFVPSDPEVMTLEENLVSSGPVNEETLLSGHPVFLSLKSANITKWDDFPERLQTEYHIIPLTSRGVVGGFSLYYVMVFIRRLQVTVKFSQPPVIALTKCTKMLSFGRLQCKVFGLMEKFFIDSRLQPFLLPFKVNSLWNLYSSVIHTANFTFAEAVKSIPANILYLLAPMRIWRLVLYACNFKQIQASDIPPMRYLVGIDFINVPLESVHCNAFDMIPDIRNVSLIGSKLPAIPEAFFSLQHLRSLDMSRAMVEENSSFDLNTNSTCKNNSNNSNNSNTSSSATSLILAGTPLRRLKDRSFCRFPSLKRLDISECSIEDITASPFICLTDLRELNMAKNQIISINPSGFEGLNSLEVLKIQRNKLTCFPGAAFFNSLPSLVSLLMSSNDITGIEIHGIERLSLKILDLSGNSLYNWTPPLFSLMPVLAHLNITGNQLYEINSKMYADVTHVKALDICSNPWDCASCSLNYLHALLNKSAVGSGVCAQCKEPQRLVGMRAQNIKWNRNICAPHFYDYYVTTGIPTIFAVLVSTVTSYSLYAGRWYIRYLLLYLRVKIRNLKRQSQTATFLWDAFLAYHDGDANWATNVLLSRLESPEMGFRICVAERDFIPGIPIAENICRCISQSRISLFIISQKFCRSRWCMFEVTLAQHRLFECEREDHLVFIKRNLVGESEMSPVLSFLTKSRTYIDASDVGGCAKQQDFFWLKLQAALQK</sequence>
<accession>A0A9J6GYD6</accession>
<dbReference type="InterPro" id="IPR000157">
    <property type="entry name" value="TIR_dom"/>
</dbReference>
<evidence type="ECO:0000256" key="6">
    <source>
        <dbReference type="ARBA" id="ARBA00022737"/>
    </source>
</evidence>
<organism evidence="14 15">
    <name type="scientific">Haemaphysalis longicornis</name>
    <name type="common">Bush tick</name>
    <dbReference type="NCBI Taxonomy" id="44386"/>
    <lineage>
        <taxon>Eukaryota</taxon>
        <taxon>Metazoa</taxon>
        <taxon>Ecdysozoa</taxon>
        <taxon>Arthropoda</taxon>
        <taxon>Chelicerata</taxon>
        <taxon>Arachnida</taxon>
        <taxon>Acari</taxon>
        <taxon>Parasitiformes</taxon>
        <taxon>Ixodida</taxon>
        <taxon>Ixodoidea</taxon>
        <taxon>Ixodidae</taxon>
        <taxon>Haemaphysalinae</taxon>
        <taxon>Haemaphysalis</taxon>
    </lineage>
</organism>
<dbReference type="GO" id="GO:0005886">
    <property type="term" value="C:plasma membrane"/>
    <property type="evidence" value="ECO:0007669"/>
    <property type="project" value="TreeGrafter"/>
</dbReference>